<sequence length="145" mass="16333">MSVQYRLQARTALCPPRRRTGLSLIFARGRGKRIRLTYTLLMPTLIDGVLWKSWDIVGAMYPIVYAQHPMASLLSRTSIAVVSVLAPTIICLANSDFRKGLTHCISPWPRILPQTTCHSRRVIEPSIHHLPTVGHGQIVEHHQIP</sequence>
<name>A0A1D1W035_RAMVA</name>
<keyword evidence="1" id="KW-0472">Membrane</keyword>
<gene>
    <name evidence="2" type="primary">RvY_16891-1</name>
    <name evidence="2" type="synonym">RvY_16891.1</name>
    <name evidence="2" type="ORF">RvY_16891</name>
</gene>
<evidence type="ECO:0000313" key="2">
    <source>
        <dbReference type="EMBL" id="GAV06990.1"/>
    </source>
</evidence>
<reference evidence="2 3" key="1">
    <citation type="journal article" date="2016" name="Nat. Commun.">
        <title>Extremotolerant tardigrade genome and improved radiotolerance of human cultured cells by tardigrade-unique protein.</title>
        <authorList>
            <person name="Hashimoto T."/>
            <person name="Horikawa D.D."/>
            <person name="Saito Y."/>
            <person name="Kuwahara H."/>
            <person name="Kozuka-Hata H."/>
            <person name="Shin-I T."/>
            <person name="Minakuchi Y."/>
            <person name="Ohishi K."/>
            <person name="Motoyama A."/>
            <person name="Aizu T."/>
            <person name="Enomoto A."/>
            <person name="Kondo K."/>
            <person name="Tanaka S."/>
            <person name="Hara Y."/>
            <person name="Koshikawa S."/>
            <person name="Sagara H."/>
            <person name="Miura T."/>
            <person name="Yokobori S."/>
            <person name="Miyagawa K."/>
            <person name="Suzuki Y."/>
            <person name="Kubo T."/>
            <person name="Oyama M."/>
            <person name="Kohara Y."/>
            <person name="Fujiyama A."/>
            <person name="Arakawa K."/>
            <person name="Katayama T."/>
            <person name="Toyoda A."/>
            <person name="Kunieda T."/>
        </authorList>
    </citation>
    <scope>NUCLEOTIDE SEQUENCE [LARGE SCALE GENOMIC DNA]</scope>
    <source>
        <strain evidence="2 3">YOKOZUNA-1</strain>
    </source>
</reference>
<comment type="caution">
    <text evidence="2">The sequence shown here is derived from an EMBL/GenBank/DDBJ whole genome shotgun (WGS) entry which is preliminary data.</text>
</comment>
<dbReference type="EMBL" id="BDGG01000014">
    <property type="protein sequence ID" value="GAV06990.1"/>
    <property type="molecule type" value="Genomic_DNA"/>
</dbReference>
<dbReference type="AlphaFoldDB" id="A0A1D1W035"/>
<evidence type="ECO:0000256" key="1">
    <source>
        <dbReference type="SAM" id="Phobius"/>
    </source>
</evidence>
<keyword evidence="3" id="KW-1185">Reference proteome</keyword>
<feature type="transmembrane region" description="Helical" evidence="1">
    <location>
        <begin position="74"/>
        <end position="93"/>
    </location>
</feature>
<keyword evidence="1" id="KW-0812">Transmembrane</keyword>
<evidence type="ECO:0000313" key="3">
    <source>
        <dbReference type="Proteomes" id="UP000186922"/>
    </source>
</evidence>
<organism evidence="2 3">
    <name type="scientific">Ramazzottius varieornatus</name>
    <name type="common">Water bear</name>
    <name type="synonym">Tardigrade</name>
    <dbReference type="NCBI Taxonomy" id="947166"/>
    <lineage>
        <taxon>Eukaryota</taxon>
        <taxon>Metazoa</taxon>
        <taxon>Ecdysozoa</taxon>
        <taxon>Tardigrada</taxon>
        <taxon>Eutardigrada</taxon>
        <taxon>Parachela</taxon>
        <taxon>Hypsibioidea</taxon>
        <taxon>Ramazzottiidae</taxon>
        <taxon>Ramazzottius</taxon>
    </lineage>
</organism>
<feature type="transmembrane region" description="Helical" evidence="1">
    <location>
        <begin position="36"/>
        <end position="54"/>
    </location>
</feature>
<dbReference type="Proteomes" id="UP000186922">
    <property type="component" value="Unassembled WGS sequence"/>
</dbReference>
<protein>
    <submittedName>
        <fullName evidence="2">Uncharacterized protein</fullName>
    </submittedName>
</protein>
<keyword evidence="1" id="KW-1133">Transmembrane helix</keyword>
<proteinExistence type="predicted"/>
<accession>A0A1D1W035</accession>